<evidence type="ECO:0000259" key="5">
    <source>
        <dbReference type="PROSITE" id="PS00745"/>
    </source>
</evidence>
<dbReference type="InterPro" id="IPR004373">
    <property type="entry name" value="RF-1"/>
</dbReference>
<dbReference type="PROSITE" id="PS00745">
    <property type="entry name" value="RF_PROK_I"/>
    <property type="match status" value="1"/>
</dbReference>
<evidence type="ECO:0000256" key="4">
    <source>
        <dbReference type="SAM" id="MobiDB-lite"/>
    </source>
</evidence>
<sequence>MYKRVIGQIAKYSTKATPLTLQSSRITPPLEKKLEALSQRHDSLLSQLSSNTLSPSDFANASKELAQLTSPKALFEEWMKNRIGLTELQQLLSSSQESDDMIELVREEYTDIMDRIQQLEKDLVTELAPKDSADDASAILEIRSGAGGDEASIFSADIARMYERFAQLQRWKWEILSKSDETGNKGLKDITVNIAGKNVFGLLKYESGVHRVQRVPATEAQGRIHTSTVTVAILPQPTEVDIQIKESDLKVDVYRASGAGGQHVNTTDSAVRMTHIPTGLVVAMQDERSQHKNKLKALKVLRAKVFEQERLKTQNERRDSRNKQIGTGDRSEKIRTYNYPQSRVTDHRINLTLFELEQIISGEALMHVIEPLQEYYLAESLLDE</sequence>
<gene>
    <name evidence="6" type="primary">PARPA_06114.1 scaffold 21287</name>
</gene>
<dbReference type="GO" id="GO:0005739">
    <property type="term" value="C:mitochondrion"/>
    <property type="evidence" value="ECO:0007669"/>
    <property type="project" value="GOC"/>
</dbReference>
<dbReference type="NCBIfam" id="NF001859">
    <property type="entry name" value="PRK00591.1"/>
    <property type="match status" value="1"/>
</dbReference>
<evidence type="ECO:0000256" key="2">
    <source>
        <dbReference type="ARBA" id="ARBA00022481"/>
    </source>
</evidence>
<keyword evidence="2" id="KW-0488">Methylation</keyword>
<name>A0A0B7N1L8_9FUNG</name>
<dbReference type="FunFam" id="3.30.70.1660:FF:000002">
    <property type="entry name" value="Peptide chain release factor 1"/>
    <property type="match status" value="1"/>
</dbReference>
<feature type="region of interest" description="Disordered" evidence="4">
    <location>
        <begin position="312"/>
        <end position="334"/>
    </location>
</feature>
<evidence type="ECO:0000256" key="1">
    <source>
        <dbReference type="ARBA" id="ARBA00010835"/>
    </source>
</evidence>
<dbReference type="SMART" id="SM00937">
    <property type="entry name" value="PCRF"/>
    <property type="match status" value="1"/>
</dbReference>
<feature type="domain" description="Prokaryotic-type class I peptide chain release factors" evidence="5">
    <location>
        <begin position="255"/>
        <end position="271"/>
    </location>
</feature>
<dbReference type="EMBL" id="LN727569">
    <property type="protein sequence ID" value="CEP12181.1"/>
    <property type="molecule type" value="Genomic_DNA"/>
</dbReference>
<reference evidence="6 7" key="1">
    <citation type="submission" date="2014-09" db="EMBL/GenBank/DDBJ databases">
        <authorList>
            <person name="Ellenberger Sabrina"/>
        </authorList>
    </citation>
    <scope>NUCLEOTIDE SEQUENCE [LARGE SCALE GENOMIC DNA]</scope>
    <source>
        <strain evidence="6 7">CBS 412.66</strain>
    </source>
</reference>
<dbReference type="PANTHER" id="PTHR43804:SF7">
    <property type="entry name" value="LD18447P"/>
    <property type="match status" value="1"/>
</dbReference>
<dbReference type="InterPro" id="IPR005139">
    <property type="entry name" value="PCRF"/>
</dbReference>
<comment type="similarity">
    <text evidence="1">Belongs to the prokaryotic/mitochondrial release factor family.</text>
</comment>
<keyword evidence="7" id="KW-1185">Reference proteome</keyword>
<dbReference type="PANTHER" id="PTHR43804">
    <property type="entry name" value="LD18447P"/>
    <property type="match status" value="1"/>
</dbReference>
<dbReference type="Pfam" id="PF00472">
    <property type="entry name" value="RF-1"/>
    <property type="match status" value="1"/>
</dbReference>
<dbReference type="InterPro" id="IPR000352">
    <property type="entry name" value="Pep_chain_release_fac_I"/>
</dbReference>
<dbReference type="Gene3D" id="3.30.160.20">
    <property type="match status" value="1"/>
</dbReference>
<dbReference type="NCBIfam" id="TIGR00019">
    <property type="entry name" value="prfA"/>
    <property type="match status" value="1"/>
</dbReference>
<dbReference type="InterPro" id="IPR045853">
    <property type="entry name" value="Pep_chain_release_fac_I_sf"/>
</dbReference>
<proteinExistence type="inferred from homology"/>
<evidence type="ECO:0000313" key="6">
    <source>
        <dbReference type="EMBL" id="CEP12181.1"/>
    </source>
</evidence>
<dbReference type="Proteomes" id="UP000054107">
    <property type="component" value="Unassembled WGS sequence"/>
</dbReference>
<dbReference type="AlphaFoldDB" id="A0A0B7N1L8"/>
<dbReference type="OrthoDB" id="2019491at2759"/>
<evidence type="ECO:0000313" key="7">
    <source>
        <dbReference type="Proteomes" id="UP000054107"/>
    </source>
</evidence>
<dbReference type="SUPFAM" id="SSF75620">
    <property type="entry name" value="Release factor"/>
    <property type="match status" value="1"/>
</dbReference>
<dbReference type="GO" id="GO:0016149">
    <property type="term" value="F:translation release factor activity, codon specific"/>
    <property type="evidence" value="ECO:0007669"/>
    <property type="project" value="InterPro"/>
</dbReference>
<dbReference type="Gene3D" id="6.10.140.1950">
    <property type="match status" value="1"/>
</dbReference>
<dbReference type="InterPro" id="IPR050057">
    <property type="entry name" value="Prokaryotic/Mito_RF"/>
</dbReference>
<dbReference type="Pfam" id="PF03462">
    <property type="entry name" value="PCRF"/>
    <property type="match status" value="1"/>
</dbReference>
<evidence type="ECO:0000256" key="3">
    <source>
        <dbReference type="ARBA" id="ARBA00022917"/>
    </source>
</evidence>
<dbReference type="Gene3D" id="3.30.70.1660">
    <property type="match status" value="1"/>
</dbReference>
<feature type="compositionally biased region" description="Basic and acidic residues" evidence="4">
    <location>
        <begin position="312"/>
        <end position="322"/>
    </location>
</feature>
<accession>A0A0B7N1L8</accession>
<keyword evidence="3" id="KW-0648">Protein biosynthesis</keyword>
<protein>
    <recommendedName>
        <fullName evidence="5">Prokaryotic-type class I peptide chain release factors domain-containing protein</fullName>
    </recommendedName>
</protein>
<dbReference type="FunFam" id="3.30.160.20:FF:000004">
    <property type="entry name" value="Peptide chain release factor 1"/>
    <property type="match status" value="1"/>
</dbReference>
<organism evidence="6 7">
    <name type="scientific">Parasitella parasitica</name>
    <dbReference type="NCBI Taxonomy" id="35722"/>
    <lineage>
        <taxon>Eukaryota</taxon>
        <taxon>Fungi</taxon>
        <taxon>Fungi incertae sedis</taxon>
        <taxon>Mucoromycota</taxon>
        <taxon>Mucoromycotina</taxon>
        <taxon>Mucoromycetes</taxon>
        <taxon>Mucorales</taxon>
        <taxon>Mucorineae</taxon>
        <taxon>Mucoraceae</taxon>
        <taxon>Parasitella</taxon>
    </lineage>
</organism>
<dbReference type="STRING" id="35722.A0A0B7N1L8"/>
<dbReference type="GO" id="GO:0032543">
    <property type="term" value="P:mitochondrial translation"/>
    <property type="evidence" value="ECO:0007669"/>
    <property type="project" value="UniProtKB-ARBA"/>
</dbReference>